<organism evidence="1 2">
    <name type="scientific">Paenalkalicoccus suaedae</name>
    <dbReference type="NCBI Taxonomy" id="2592382"/>
    <lineage>
        <taxon>Bacteria</taxon>
        <taxon>Bacillati</taxon>
        <taxon>Bacillota</taxon>
        <taxon>Bacilli</taxon>
        <taxon>Bacillales</taxon>
        <taxon>Bacillaceae</taxon>
        <taxon>Paenalkalicoccus</taxon>
    </lineage>
</organism>
<gene>
    <name evidence="1" type="ORF">FLK61_37480</name>
</gene>
<keyword evidence="1" id="KW-0808">Transferase</keyword>
<dbReference type="Proteomes" id="UP000318138">
    <property type="component" value="Chromosome"/>
</dbReference>
<dbReference type="RefSeq" id="WP_176010308.1">
    <property type="nucleotide sequence ID" value="NZ_CP041372.2"/>
</dbReference>
<name>A0A859FHN0_9BACI</name>
<keyword evidence="2" id="KW-1185">Reference proteome</keyword>
<dbReference type="GO" id="GO:0016301">
    <property type="term" value="F:kinase activity"/>
    <property type="evidence" value="ECO:0007669"/>
    <property type="project" value="UniProtKB-KW"/>
</dbReference>
<sequence length="119" mass="13830">MDKQRLLFERLAEIKDYWVNASSEKLVDKSDLVWSDVESSYQILKQKLSSEAERDAYEKVTDNIIEGVIHSILVMIDGGDELADKLLLDLTERETNKSLSEETALHEEFFSYLLEKEEE</sequence>
<dbReference type="EMBL" id="CP041372">
    <property type="protein sequence ID" value="QKS72328.1"/>
    <property type="molecule type" value="Genomic_DNA"/>
</dbReference>
<keyword evidence="1" id="KW-0418">Kinase</keyword>
<evidence type="ECO:0000313" key="2">
    <source>
        <dbReference type="Proteomes" id="UP000318138"/>
    </source>
</evidence>
<evidence type="ECO:0000313" key="1">
    <source>
        <dbReference type="EMBL" id="QKS72328.1"/>
    </source>
</evidence>
<accession>A0A859FHN0</accession>
<protein>
    <submittedName>
        <fullName evidence="1">Histidine kinase</fullName>
    </submittedName>
</protein>
<dbReference type="KEGG" id="psua:FLK61_37480"/>
<dbReference type="AlphaFoldDB" id="A0A859FHN0"/>
<proteinExistence type="predicted"/>
<reference evidence="2" key="1">
    <citation type="submission" date="2019-07" db="EMBL/GenBank/DDBJ databases">
        <title>Bacillus alkalisoli sp. nov. isolated from saline soil.</title>
        <authorList>
            <person name="Sun J.-Q."/>
            <person name="Xu L."/>
        </authorList>
    </citation>
    <scope>NUCLEOTIDE SEQUENCE [LARGE SCALE GENOMIC DNA]</scope>
    <source>
        <strain evidence="2">M4U3P1</strain>
    </source>
</reference>